<name>A0A926NUN6_9SPHI</name>
<proteinExistence type="predicted"/>
<dbReference type="EMBL" id="JACWMX010000001">
    <property type="protein sequence ID" value="MBD1392059.1"/>
    <property type="molecule type" value="Genomic_DNA"/>
</dbReference>
<evidence type="ECO:0000313" key="1">
    <source>
        <dbReference type="EMBL" id="MBD1392059.1"/>
    </source>
</evidence>
<gene>
    <name evidence="1" type="ORF">IDJ76_03000</name>
</gene>
<accession>A0A926NUN6</accession>
<comment type="caution">
    <text evidence="1">The sequence shown here is derived from an EMBL/GenBank/DDBJ whole genome shotgun (WGS) entry which is preliminary data.</text>
</comment>
<reference evidence="1" key="1">
    <citation type="submission" date="2020-09" db="EMBL/GenBank/DDBJ databases">
        <title>Novel species of Mucilaginibacter isolated from a glacier on the Tibetan Plateau.</title>
        <authorList>
            <person name="Liu Q."/>
            <person name="Xin Y.-H."/>
        </authorList>
    </citation>
    <scope>NUCLEOTIDE SEQUENCE</scope>
    <source>
        <strain evidence="1">ZB1P21</strain>
    </source>
</reference>
<dbReference type="Proteomes" id="UP000619078">
    <property type="component" value="Unassembled WGS sequence"/>
</dbReference>
<dbReference type="AlphaFoldDB" id="A0A926NUN6"/>
<evidence type="ECO:0000313" key="2">
    <source>
        <dbReference type="Proteomes" id="UP000619078"/>
    </source>
</evidence>
<protein>
    <submittedName>
        <fullName evidence="1">Uncharacterized protein</fullName>
    </submittedName>
</protein>
<organism evidence="1 2">
    <name type="scientific">Mucilaginibacter glaciei</name>
    <dbReference type="NCBI Taxonomy" id="2772109"/>
    <lineage>
        <taxon>Bacteria</taxon>
        <taxon>Pseudomonadati</taxon>
        <taxon>Bacteroidota</taxon>
        <taxon>Sphingobacteriia</taxon>
        <taxon>Sphingobacteriales</taxon>
        <taxon>Sphingobacteriaceae</taxon>
        <taxon>Mucilaginibacter</taxon>
    </lineage>
</organism>
<keyword evidence="2" id="KW-1185">Reference proteome</keyword>
<sequence length="182" mass="20616">MVKFEDMTVTFKGMAIDSQALVDGQANADEKAFTAWIGYKLTPALVHIQSDHLNHITLKERFETSLTLMNDGQHCDLTHWKHYLSGWRKLTTLNGGNYKGIDLPFHDPQTQKFPAITKDELKQQIENHCGAEWVALLENYKNVFTEPCAVSLSKIYICINARDEHTGKAVVRNIVINTPMGD</sequence>
<dbReference type="RefSeq" id="WP_191160573.1">
    <property type="nucleotide sequence ID" value="NZ_JACWMX010000001.1"/>
</dbReference>